<feature type="transmembrane region" description="Helical" evidence="3">
    <location>
        <begin position="20"/>
        <end position="41"/>
    </location>
</feature>
<reference evidence="5" key="1">
    <citation type="submission" date="2023-07" db="EMBL/GenBank/DDBJ databases">
        <title>Genomic Encyclopedia of Type Strains, Phase IV (KMG-IV): sequencing the most valuable type-strain genomes for metagenomic binning, comparative biology and taxonomic classification.</title>
        <authorList>
            <person name="Goeker M."/>
        </authorList>
    </citation>
    <scope>NUCLEOTIDE SEQUENCE</scope>
    <source>
        <strain evidence="5">DSM 21202</strain>
    </source>
</reference>
<feature type="domain" description="Multidrug resistance protein MdtA-like barrel-sandwich hybrid" evidence="4">
    <location>
        <begin position="85"/>
        <end position="261"/>
    </location>
</feature>
<feature type="compositionally biased region" description="Polar residues" evidence="2">
    <location>
        <begin position="437"/>
        <end position="449"/>
    </location>
</feature>
<sequence>MDDNQAPKKSRPVTRAISLAARAVLPVLILVGAVALTQWMVSTRPEVTRRPPQETAVPVGTVEVRRAANVPVLKTYGEIVSAARVELRALVGGKVVAVHPNLEVGGLVEKGDVLLTIDDFAYEGALTAARANLAETRAQLAAAEARVALRQSAVTQAETQLELAERDLDRAQRLVERNAVSEQALDERTLIVSQRRQALDQLTNEINVETAGIEQQRAAIDRLEWRVREAERNLDDASLTAPFDGIVVSENVEVGRKVVESDVALTLDRVDAVDAEFTLSDTQYGGLVGEGDALVGREIDVIWQIGDVRRTYRATINRVGAEISAVRGGIQVYARIAPSAETALPRPGAFVEIRLPGRTFPSSVRLASEVVYGGDTVFVVRNGRLEPREVTILARDGAEVIVDGGLVAGERVLATRIPGAGEGLLVEETIRTPAPDASSSRTASESVRR</sequence>
<evidence type="ECO:0000256" key="2">
    <source>
        <dbReference type="SAM" id="MobiDB-lite"/>
    </source>
</evidence>
<dbReference type="Proteomes" id="UP001229244">
    <property type="component" value="Unassembled WGS sequence"/>
</dbReference>
<dbReference type="EMBL" id="JAUSUL010000003">
    <property type="protein sequence ID" value="MDQ0316779.1"/>
    <property type="molecule type" value="Genomic_DNA"/>
</dbReference>
<evidence type="ECO:0000313" key="5">
    <source>
        <dbReference type="EMBL" id="MDQ0316779.1"/>
    </source>
</evidence>
<evidence type="ECO:0000256" key="1">
    <source>
        <dbReference type="SAM" id="Coils"/>
    </source>
</evidence>
<keyword evidence="6" id="KW-1185">Reference proteome</keyword>
<protein>
    <submittedName>
        <fullName evidence="5">Multidrug efflux pump subunit AcrA (Membrane-fusion protein)</fullName>
    </submittedName>
</protein>
<feature type="region of interest" description="Disordered" evidence="2">
    <location>
        <begin position="430"/>
        <end position="449"/>
    </location>
</feature>
<feature type="coiled-coil region" evidence="1">
    <location>
        <begin position="126"/>
        <end position="174"/>
    </location>
</feature>
<dbReference type="Gene3D" id="2.40.50.100">
    <property type="match status" value="1"/>
</dbReference>
<feature type="coiled-coil region" evidence="1">
    <location>
        <begin position="213"/>
        <end position="240"/>
    </location>
</feature>
<dbReference type="Pfam" id="PF25917">
    <property type="entry name" value="BSH_RND"/>
    <property type="match status" value="1"/>
</dbReference>
<keyword evidence="1" id="KW-0175">Coiled coil</keyword>
<proteinExistence type="predicted"/>
<evidence type="ECO:0000259" key="4">
    <source>
        <dbReference type="Pfam" id="PF25917"/>
    </source>
</evidence>
<keyword evidence="3" id="KW-0812">Transmembrane</keyword>
<dbReference type="GO" id="GO:1990281">
    <property type="term" value="C:efflux pump complex"/>
    <property type="evidence" value="ECO:0007669"/>
    <property type="project" value="TreeGrafter"/>
</dbReference>
<dbReference type="GO" id="GO:0015562">
    <property type="term" value="F:efflux transmembrane transporter activity"/>
    <property type="evidence" value="ECO:0007669"/>
    <property type="project" value="TreeGrafter"/>
</dbReference>
<dbReference type="PANTHER" id="PTHR30469">
    <property type="entry name" value="MULTIDRUG RESISTANCE PROTEIN MDTA"/>
    <property type="match status" value="1"/>
</dbReference>
<evidence type="ECO:0000256" key="3">
    <source>
        <dbReference type="SAM" id="Phobius"/>
    </source>
</evidence>
<keyword evidence="3" id="KW-0472">Membrane</keyword>
<dbReference type="Gene3D" id="2.40.30.170">
    <property type="match status" value="1"/>
</dbReference>
<dbReference type="InterPro" id="IPR058625">
    <property type="entry name" value="MdtA-like_BSH"/>
</dbReference>
<dbReference type="Gene3D" id="1.10.287.470">
    <property type="entry name" value="Helix hairpin bin"/>
    <property type="match status" value="1"/>
</dbReference>
<organism evidence="5 6">
    <name type="scientific">Amorphus orientalis</name>
    <dbReference type="NCBI Taxonomy" id="649198"/>
    <lineage>
        <taxon>Bacteria</taxon>
        <taxon>Pseudomonadati</taxon>
        <taxon>Pseudomonadota</taxon>
        <taxon>Alphaproteobacteria</taxon>
        <taxon>Hyphomicrobiales</taxon>
        <taxon>Amorphaceae</taxon>
        <taxon>Amorphus</taxon>
    </lineage>
</organism>
<dbReference type="RefSeq" id="WP_306886655.1">
    <property type="nucleotide sequence ID" value="NZ_JAUSUL010000003.1"/>
</dbReference>
<evidence type="ECO:0000313" key="6">
    <source>
        <dbReference type="Proteomes" id="UP001229244"/>
    </source>
</evidence>
<dbReference type="SUPFAM" id="SSF111369">
    <property type="entry name" value="HlyD-like secretion proteins"/>
    <property type="match status" value="2"/>
</dbReference>
<name>A0AAE3VQ38_9HYPH</name>
<gene>
    <name evidence="5" type="ORF">J2S73_003255</name>
</gene>
<dbReference type="AlphaFoldDB" id="A0AAE3VQ38"/>
<accession>A0AAE3VQ38</accession>
<dbReference type="Gene3D" id="2.40.420.20">
    <property type="match status" value="1"/>
</dbReference>
<comment type="caution">
    <text evidence="5">The sequence shown here is derived from an EMBL/GenBank/DDBJ whole genome shotgun (WGS) entry which is preliminary data.</text>
</comment>
<keyword evidence="3" id="KW-1133">Transmembrane helix</keyword>